<reference evidence="1" key="1">
    <citation type="journal article" date="2020" name="Stud. Mycol.">
        <title>101 Dothideomycetes genomes: a test case for predicting lifestyles and emergence of pathogens.</title>
        <authorList>
            <person name="Haridas S."/>
            <person name="Albert R."/>
            <person name="Binder M."/>
            <person name="Bloem J."/>
            <person name="Labutti K."/>
            <person name="Salamov A."/>
            <person name="Andreopoulos B."/>
            <person name="Baker S."/>
            <person name="Barry K."/>
            <person name="Bills G."/>
            <person name="Bluhm B."/>
            <person name="Cannon C."/>
            <person name="Castanera R."/>
            <person name="Culley D."/>
            <person name="Daum C."/>
            <person name="Ezra D."/>
            <person name="Gonzalez J."/>
            <person name="Henrissat B."/>
            <person name="Kuo A."/>
            <person name="Liang C."/>
            <person name="Lipzen A."/>
            <person name="Lutzoni F."/>
            <person name="Magnuson J."/>
            <person name="Mondo S."/>
            <person name="Nolan M."/>
            <person name="Ohm R."/>
            <person name="Pangilinan J."/>
            <person name="Park H.-J."/>
            <person name="Ramirez L."/>
            <person name="Alfaro M."/>
            <person name="Sun H."/>
            <person name="Tritt A."/>
            <person name="Yoshinaga Y."/>
            <person name="Zwiers L.-H."/>
            <person name="Turgeon B."/>
            <person name="Goodwin S."/>
            <person name="Spatafora J."/>
            <person name="Crous P."/>
            <person name="Grigoriev I."/>
        </authorList>
    </citation>
    <scope>NUCLEOTIDE SEQUENCE</scope>
    <source>
        <strain evidence="1">CBS 525.71</strain>
    </source>
</reference>
<evidence type="ECO:0000313" key="2">
    <source>
        <dbReference type="Proteomes" id="UP000799754"/>
    </source>
</evidence>
<dbReference type="Proteomes" id="UP000799754">
    <property type="component" value="Unassembled WGS sequence"/>
</dbReference>
<proteinExistence type="predicted"/>
<organism evidence="1 2">
    <name type="scientific">Macroventuria anomochaeta</name>
    <dbReference type="NCBI Taxonomy" id="301207"/>
    <lineage>
        <taxon>Eukaryota</taxon>
        <taxon>Fungi</taxon>
        <taxon>Dikarya</taxon>
        <taxon>Ascomycota</taxon>
        <taxon>Pezizomycotina</taxon>
        <taxon>Dothideomycetes</taxon>
        <taxon>Pleosporomycetidae</taxon>
        <taxon>Pleosporales</taxon>
        <taxon>Pleosporineae</taxon>
        <taxon>Didymellaceae</taxon>
        <taxon>Macroventuria</taxon>
    </lineage>
</organism>
<dbReference type="EMBL" id="MU006710">
    <property type="protein sequence ID" value="KAF2629293.1"/>
    <property type="molecule type" value="Genomic_DNA"/>
</dbReference>
<evidence type="ECO:0000313" key="1">
    <source>
        <dbReference type="EMBL" id="KAF2629293.1"/>
    </source>
</evidence>
<gene>
    <name evidence="1" type="ORF">BU25DRAFT_409188</name>
</gene>
<keyword evidence="2" id="KW-1185">Reference proteome</keyword>
<sequence length="74" mass="8578">MEPLKSAKVNEMSELDLKDIIQEGQGLHEAIQDFEEQFEEVRDMLKGLTIERRDTVRKLQGDDEKGWKGGRKGF</sequence>
<comment type="caution">
    <text evidence="1">The sequence shown here is derived from an EMBL/GenBank/DDBJ whole genome shotgun (WGS) entry which is preliminary data.</text>
</comment>
<accession>A0ACB6S5Q4</accession>
<name>A0ACB6S5Q4_9PLEO</name>
<protein>
    <submittedName>
        <fullName evidence="1">Uncharacterized protein</fullName>
    </submittedName>
</protein>